<comment type="caution">
    <text evidence="2">The sequence shown here is derived from an EMBL/GenBank/DDBJ whole genome shotgun (WGS) entry which is preliminary data.</text>
</comment>
<reference evidence="2" key="2">
    <citation type="journal article" date="2021" name="Microbiome">
        <title>Successional dynamics and alternative stable states in a saline activated sludge microbial community over 9 years.</title>
        <authorList>
            <person name="Wang Y."/>
            <person name="Ye J."/>
            <person name="Ju F."/>
            <person name="Liu L."/>
            <person name="Boyd J.A."/>
            <person name="Deng Y."/>
            <person name="Parks D.H."/>
            <person name="Jiang X."/>
            <person name="Yin X."/>
            <person name="Woodcroft B.J."/>
            <person name="Tyson G.W."/>
            <person name="Hugenholtz P."/>
            <person name="Polz M.F."/>
            <person name="Zhang T."/>
        </authorList>
    </citation>
    <scope>NUCLEOTIDE SEQUENCE</scope>
    <source>
        <strain evidence="2">HKST-UBA01</strain>
    </source>
</reference>
<dbReference type="Gene3D" id="3.40.30.10">
    <property type="entry name" value="Glutaredoxin"/>
    <property type="match status" value="1"/>
</dbReference>
<dbReference type="SUPFAM" id="SSF52833">
    <property type="entry name" value="Thioredoxin-like"/>
    <property type="match status" value="1"/>
</dbReference>
<dbReference type="Proteomes" id="UP000697710">
    <property type="component" value="Unassembled WGS sequence"/>
</dbReference>
<evidence type="ECO:0000259" key="1">
    <source>
        <dbReference type="Pfam" id="PF03190"/>
    </source>
</evidence>
<dbReference type="Pfam" id="PF03190">
    <property type="entry name" value="Thioredox_DsbH"/>
    <property type="match status" value="1"/>
</dbReference>
<dbReference type="SUPFAM" id="SSF48208">
    <property type="entry name" value="Six-hairpin glycosidases"/>
    <property type="match status" value="1"/>
</dbReference>
<protein>
    <submittedName>
        <fullName evidence="2">Thioredoxin domain-containing protein</fullName>
    </submittedName>
</protein>
<dbReference type="InterPro" id="IPR036249">
    <property type="entry name" value="Thioredoxin-like_sf"/>
</dbReference>
<sequence length="504" mass="56488">MASNPTGANRLIDETSPYLLQHAHNPVDWYPWGEPAFEKARAEDKPIFLSVGYAACHWCHVMEHESFEDPEIAALMNEHFVNVKVDREERPDVDDIYMAAVQMITGQGGWPMSVFLTPDLRPFYAGTYFPPDDRYGRPGFPKILQAMAHAYRERRDEVDAGATQLVAGLARLTETPDASGEPDRDLLRAAAEELAGSFDAVNGGFGAAPKFPHATGLQLLLRVAGGEDRRPVEMVTRSLDRMAAGGIYDHLGGGFHRYSVDARWLVPHFEKMLYDQALLVLAYVEGWQVTGNPEYARVVAETIGYVLRDLRDPAGGFYSSEDADSEGVEGKFYVWTLDEIRALLDEDEAALFLRAYDVDEVPNFEEGTILQRRLTAEQLIAGGYVATRATEIEAILARARAKLFAARSRRVRPGRDEKILTAWNGFMISALARAGRALDDADYREAATRAAEFVWTRVRVDGILHRVHKDGRTRIPGYLEDYAAMTLAFVDLYEATFDLSWLER</sequence>
<proteinExistence type="predicted"/>
<feature type="non-terminal residue" evidence="2">
    <location>
        <position position="504"/>
    </location>
</feature>
<dbReference type="PANTHER" id="PTHR42899:SF1">
    <property type="entry name" value="SPERMATOGENESIS-ASSOCIATED PROTEIN 20"/>
    <property type="match status" value="1"/>
</dbReference>
<dbReference type="InterPro" id="IPR008928">
    <property type="entry name" value="6-hairpin_glycosidase_sf"/>
</dbReference>
<evidence type="ECO:0000313" key="3">
    <source>
        <dbReference type="Proteomes" id="UP000697710"/>
    </source>
</evidence>
<dbReference type="InterPro" id="IPR024705">
    <property type="entry name" value="Ssp411"/>
</dbReference>
<name>A0A956LZ85_UNCEI</name>
<dbReference type="GO" id="GO:0005975">
    <property type="term" value="P:carbohydrate metabolic process"/>
    <property type="evidence" value="ECO:0007669"/>
    <property type="project" value="InterPro"/>
</dbReference>
<dbReference type="InterPro" id="IPR004879">
    <property type="entry name" value="Ssp411-like_TRX"/>
</dbReference>
<organism evidence="2 3">
    <name type="scientific">Eiseniibacteriota bacterium</name>
    <dbReference type="NCBI Taxonomy" id="2212470"/>
    <lineage>
        <taxon>Bacteria</taxon>
        <taxon>Candidatus Eiseniibacteriota</taxon>
    </lineage>
</organism>
<accession>A0A956LZ85</accession>
<dbReference type="PANTHER" id="PTHR42899">
    <property type="entry name" value="SPERMATOGENESIS-ASSOCIATED PROTEIN 20"/>
    <property type="match status" value="1"/>
</dbReference>
<evidence type="ECO:0000313" key="2">
    <source>
        <dbReference type="EMBL" id="MCA9727342.1"/>
    </source>
</evidence>
<dbReference type="EMBL" id="JAGQHR010000149">
    <property type="protein sequence ID" value="MCA9727342.1"/>
    <property type="molecule type" value="Genomic_DNA"/>
</dbReference>
<gene>
    <name evidence="2" type="ORF">KC729_06640</name>
</gene>
<dbReference type="CDD" id="cd02955">
    <property type="entry name" value="SSP411"/>
    <property type="match status" value="1"/>
</dbReference>
<dbReference type="AlphaFoldDB" id="A0A956LZ85"/>
<reference evidence="2" key="1">
    <citation type="submission" date="2020-04" db="EMBL/GenBank/DDBJ databases">
        <authorList>
            <person name="Zhang T."/>
        </authorList>
    </citation>
    <scope>NUCLEOTIDE SEQUENCE</scope>
    <source>
        <strain evidence="2">HKST-UBA01</strain>
    </source>
</reference>
<feature type="domain" description="Spermatogenesis-associated protein 20-like TRX" evidence="1">
    <location>
        <begin position="9"/>
        <end position="168"/>
    </location>
</feature>